<evidence type="ECO:0000313" key="2">
    <source>
        <dbReference type="Proteomes" id="UP001062263"/>
    </source>
</evidence>
<accession>A0ABM7ZJ18</accession>
<evidence type="ECO:0008006" key="3">
    <source>
        <dbReference type="Google" id="ProtNLM"/>
    </source>
</evidence>
<dbReference type="RefSeq" id="WP_215433818.1">
    <property type="nucleotide sequence ID" value="NZ_AP025943.1"/>
</dbReference>
<dbReference type="EMBL" id="AP025943">
    <property type="protein sequence ID" value="BDL44678.1"/>
    <property type="molecule type" value="Genomic_DNA"/>
</dbReference>
<protein>
    <recommendedName>
        <fullName evidence="3">YkgJ family cysteine cluster protein</fullName>
    </recommendedName>
</protein>
<dbReference type="PANTHER" id="PTHR35866:SF1">
    <property type="entry name" value="YKGJ FAMILY CYSTEINE CLUSTER PROTEIN"/>
    <property type="match status" value="1"/>
</dbReference>
<dbReference type="PANTHER" id="PTHR35866">
    <property type="entry name" value="PUTATIVE-RELATED"/>
    <property type="match status" value="1"/>
</dbReference>
<dbReference type="InterPro" id="IPR005358">
    <property type="entry name" value="Puta_zinc/iron-chelating_dom"/>
</dbReference>
<dbReference type="Proteomes" id="UP001062263">
    <property type="component" value="Chromosome"/>
</dbReference>
<sequence length="117" mass="13363">MAEEGSPTAWYECTRCGACCRWAGDVCIEEDEVREIALFLEMDEQAFINECCRLRANRKGLSIKDAADGACLMLTENGCRINPVKPRQCRDFPNKWNFPGWRELCRAREVNQTAGPR</sequence>
<dbReference type="Pfam" id="PF03692">
    <property type="entry name" value="CxxCxxCC"/>
    <property type="match status" value="1"/>
</dbReference>
<proteinExistence type="predicted"/>
<reference evidence="1" key="1">
    <citation type="submission" date="2022-06" db="EMBL/GenBank/DDBJ databases">
        <title>Akkermansia biwalacus sp. nov., an anaerobic mucin-degrading bacterium isolated from human intestine.</title>
        <authorList>
            <person name="Kobayashi Y."/>
            <person name="Inoue S."/>
            <person name="Kawahara T."/>
            <person name="Kohda N."/>
        </authorList>
    </citation>
    <scope>NUCLEOTIDE SEQUENCE</scope>
    <source>
        <strain evidence="1">WON2089</strain>
    </source>
</reference>
<evidence type="ECO:0000313" key="1">
    <source>
        <dbReference type="EMBL" id="BDL44678.1"/>
    </source>
</evidence>
<keyword evidence="2" id="KW-1185">Reference proteome</keyword>
<name>A0ABM7ZJ18_9BACT</name>
<organism evidence="1 2">
    <name type="scientific">Akkermansia biwaensis</name>
    <dbReference type="NCBI Taxonomy" id="2946555"/>
    <lineage>
        <taxon>Bacteria</taxon>
        <taxon>Pseudomonadati</taxon>
        <taxon>Verrucomicrobiota</taxon>
        <taxon>Verrucomicrobiia</taxon>
        <taxon>Verrucomicrobiales</taxon>
        <taxon>Akkermansiaceae</taxon>
        <taxon>Akkermansia</taxon>
    </lineage>
</organism>
<gene>
    <name evidence="1" type="ORF">Abiwalacus_22520</name>
</gene>